<proteinExistence type="predicted"/>
<reference evidence="3" key="1">
    <citation type="submission" date="2025-08" db="UniProtKB">
        <authorList>
            <consortium name="RefSeq"/>
        </authorList>
    </citation>
    <scope>IDENTIFICATION</scope>
</reference>
<protein>
    <submittedName>
        <fullName evidence="3">Uncharacterized protein LOC107263064 isoform X1</fullName>
    </submittedName>
</protein>
<keyword evidence="2" id="KW-1185">Reference proteome</keyword>
<accession>A0AAJ7VXW6</accession>
<dbReference type="RefSeq" id="XP_024936817.1">
    <property type="nucleotide sequence ID" value="XM_025081049.1"/>
</dbReference>
<evidence type="ECO:0000256" key="1">
    <source>
        <dbReference type="SAM" id="MobiDB-lite"/>
    </source>
</evidence>
<feature type="compositionally biased region" description="Basic and acidic residues" evidence="1">
    <location>
        <begin position="610"/>
        <end position="629"/>
    </location>
</feature>
<organism evidence="2 3">
    <name type="scientific">Cephus cinctus</name>
    <name type="common">Wheat stem sawfly</name>
    <dbReference type="NCBI Taxonomy" id="211228"/>
    <lineage>
        <taxon>Eukaryota</taxon>
        <taxon>Metazoa</taxon>
        <taxon>Ecdysozoa</taxon>
        <taxon>Arthropoda</taxon>
        <taxon>Hexapoda</taxon>
        <taxon>Insecta</taxon>
        <taxon>Pterygota</taxon>
        <taxon>Neoptera</taxon>
        <taxon>Endopterygota</taxon>
        <taxon>Hymenoptera</taxon>
        <taxon>Cephoidea</taxon>
        <taxon>Cephidae</taxon>
        <taxon>Cephus</taxon>
    </lineage>
</organism>
<feature type="region of interest" description="Disordered" evidence="1">
    <location>
        <begin position="300"/>
        <end position="319"/>
    </location>
</feature>
<evidence type="ECO:0000313" key="2">
    <source>
        <dbReference type="Proteomes" id="UP000694920"/>
    </source>
</evidence>
<dbReference type="AlphaFoldDB" id="A0AAJ7VXW6"/>
<gene>
    <name evidence="3" type="primary">LOC107263064</name>
</gene>
<dbReference type="Proteomes" id="UP000694920">
    <property type="component" value="Unplaced"/>
</dbReference>
<sequence length="916" mass="103519">MTRMGPTDSYCHNVREYNPLCGRRIYRLTNNAICVKNKLENDDTSWSDETSTKTYKQGRIQILNCPAESNRPSWTLPTFRIRNEHCNLKKRGGMLVACNLEKNSKVCVGSKIRAKGTSCWKKLQQLFDMPCTLTGNIDKNTVVPQCPKTLIHSKNQLHCVKSTTTVCSSTNEDNQQEPCDVPAGYTRPKVLWQLVTNIGNLLPVAIAENPSCPETWVKLDTSLPSTHCPTDEIAQECQNEPDNQLSTCIRNSKNKETSDLDVKEKCQVLWPKSQDIIKLENKTANCTVNSEMKNEQCQLRFSSSENSKETLDNENVESSSNNESFFSDWWNKPVTLPDQFACNTPKLKTTATSSNQNNCNYQNSFESPMADRVSSGQSFTENVPPPEMPLQSLEEVQQGLLGRLIDIPGTPNSMSLFLPLNRNEIEGGARLLYSAPQEAANSCPSQKSRKTQTLSHNGDKVFGVWHSAAIHRKYPFLRLSAPPENSRNLVDSEYSTWLKCDTIDVSSRKTNKPHRVIGSTRLYDVDNFDFNKYSQLRYTNIKDKVLPEAQDRMMCVTALSASNNPQDDEKLTQTVCEQDLNKRLKTQDKPTRRECVTADSQNVGNSAFTDIRHDKKKKADGNDNKDQRTCNRCASRRGKPIDDPNYTDLSKIDNLSESEEISPEEIMKSWTPSSRKNHLLWYKLLLLIFSNLPGKSSIFQPSPDYVDLTLKDFSLKKYFPETSELDKKQELVSKGTLCPASSKSINHATVLQDKKETFRTTFWIELKPKTENMVSKITTLRGTVKDGSPKKKNQFFSNLGKNCSQHQVVKQTIQEPVYNLPEISILKDKTSTTSFDRVSKSETLNLTNSDSVVVETIHVGMPVAGSKQKILIPISIPTSFQQSPTISDEKTVGSRHRVSLKIRLANNTEEPKDRNR</sequence>
<dbReference type="GeneID" id="107263064"/>
<name>A0AAJ7VXW6_CEPCN</name>
<feature type="region of interest" description="Disordered" evidence="1">
    <location>
        <begin position="606"/>
        <end position="655"/>
    </location>
</feature>
<evidence type="ECO:0000313" key="3">
    <source>
        <dbReference type="RefSeq" id="XP_024936817.1"/>
    </source>
</evidence>